<dbReference type="EMBL" id="CP019688">
    <property type="protein sequence ID" value="AQQ14026.1"/>
    <property type="molecule type" value="Genomic_DNA"/>
</dbReference>
<gene>
    <name evidence="7" type="primary">smc1</name>
    <name evidence="7" type="ORF">CGLAU_00100</name>
</gene>
<feature type="domain" description="ABC-2 type transporter transmembrane" evidence="6">
    <location>
        <begin position="474"/>
        <end position="676"/>
    </location>
</feature>
<dbReference type="InterPro" id="IPR017500">
    <property type="entry name" value="Phage_infect_YhgE_N"/>
</dbReference>
<dbReference type="PANTHER" id="PTHR43077:SF5">
    <property type="entry name" value="PHAGE INFECTION PROTEIN"/>
    <property type="match status" value="1"/>
</dbReference>
<feature type="transmembrane region" description="Helical" evidence="5">
    <location>
        <begin position="574"/>
        <end position="595"/>
    </location>
</feature>
<dbReference type="NCBIfam" id="TIGR03057">
    <property type="entry name" value="xxxLxxG_by_4"/>
    <property type="match status" value="4"/>
</dbReference>
<dbReference type="InterPro" id="IPR017501">
    <property type="entry name" value="Phage_infect_YhgE_C"/>
</dbReference>
<evidence type="ECO:0000256" key="2">
    <source>
        <dbReference type="ARBA" id="ARBA00022692"/>
    </source>
</evidence>
<comment type="subcellular location">
    <subcellularLocation>
        <location evidence="1">Membrane</location>
        <topology evidence="1">Multi-pass membrane protein</topology>
    </subcellularLocation>
</comment>
<dbReference type="InterPro" id="IPR051328">
    <property type="entry name" value="T7SS_ABC-Transporter"/>
</dbReference>
<feature type="transmembrane region" description="Helical" evidence="5">
    <location>
        <begin position="502"/>
        <end position="522"/>
    </location>
</feature>
<proteinExistence type="predicted"/>
<accession>A0A1Q2HT59</accession>
<keyword evidence="8" id="KW-1185">Reference proteome</keyword>
<feature type="transmembrane region" description="Helical" evidence="5">
    <location>
        <begin position="661"/>
        <end position="683"/>
    </location>
</feature>
<dbReference type="Proteomes" id="UP000217209">
    <property type="component" value="Chromosome"/>
</dbReference>
<dbReference type="NCBIfam" id="TIGR03061">
    <property type="entry name" value="pip_yhgE_Nterm"/>
    <property type="match status" value="1"/>
</dbReference>
<dbReference type="GO" id="GO:0140359">
    <property type="term" value="F:ABC-type transporter activity"/>
    <property type="evidence" value="ECO:0007669"/>
    <property type="project" value="InterPro"/>
</dbReference>
<evidence type="ECO:0000256" key="5">
    <source>
        <dbReference type="SAM" id="Phobius"/>
    </source>
</evidence>
<evidence type="ECO:0000256" key="3">
    <source>
        <dbReference type="ARBA" id="ARBA00022989"/>
    </source>
</evidence>
<dbReference type="InterPro" id="IPR023908">
    <property type="entry name" value="xxxLxxG_rpt"/>
</dbReference>
<keyword evidence="4 5" id="KW-0472">Membrane</keyword>
<reference evidence="7 8" key="1">
    <citation type="submission" date="2016-12" db="EMBL/GenBank/DDBJ databases">
        <authorList>
            <person name="Song W.-J."/>
            <person name="Kurnit D.M."/>
        </authorList>
    </citation>
    <scope>NUCLEOTIDE SEQUENCE [LARGE SCALE GENOMIC DNA]</scope>
    <source>
        <strain evidence="7 8">DSM 30827</strain>
    </source>
</reference>
<sequence length="697" mass="73396">MSGLHIGTNFRKFFHGTLPPLALIAIALLPLLFGGLFVWSYFDPLGNFHKVPVALVNSDEGDAGQKVVDELVAESPMDFHVVSADEAREGVENGTYYLAMELPTDFTDAATSVQSDNPRQAKINVTLNETNGFIPTMLGSTATTQVAEAVSHSIGAEVVNQLFVGFNTIGDGMDQAKDGASQLDDGAQSAKDGAGQLDDGAGRLNDGLNEFNEKAQQLPEAAGELDNGVSELQNGAQQLNENLGTAADGAQQLSDGLGKLKTATDTLGSGAEQVAGGVDKIADLAGTLSAAQQAYEDIDSSLAQVIEDLDRSPIPGSELIAEQARATRAQLNSGTLGAAAGSDLVSQLTLLQDGAHQVAYQLHDPESEYLSGMNTAVGAAETLAKGLAALDEGSGTLLAGVTKLKDGTSAFVVAANAAADATSKLAEGSDQLVVGMGELSDGLVQLSDGTGELSLKLSEGAEKAPRWEGERLDMAVENASNPVVVNQVGDELTFFGRGLSPFFLSLSLWFGGLIMFMVLPPLSRRAIDSGALPTRVALNTLVPAYLIGLAQVIALWVVQVFVLDVQPKHPGWLFAVLMFASWAFITTIFALNAVFGASVGRLITMALMSLQLVASNGLYPPEVQPEFIQWVHKLDPMTYVVDLTRFALFGSAVTDPRMHRAVIVLVALAIGSWLVSCLGLRALRRPTEKDIYPEISV</sequence>
<dbReference type="SUPFAM" id="SSF58104">
    <property type="entry name" value="Methyl-accepting chemotaxis protein (MCP) signaling domain"/>
    <property type="match status" value="1"/>
</dbReference>
<keyword evidence="3 5" id="KW-1133">Transmembrane helix</keyword>
<dbReference type="Gene3D" id="3.40.1710.10">
    <property type="entry name" value="abc type-2 transporter like domain"/>
    <property type="match status" value="1"/>
</dbReference>
<dbReference type="RefSeq" id="WP_095658940.1">
    <property type="nucleotide sequence ID" value="NZ_CP019688.1"/>
</dbReference>
<evidence type="ECO:0000256" key="1">
    <source>
        <dbReference type="ARBA" id="ARBA00004141"/>
    </source>
</evidence>
<evidence type="ECO:0000313" key="7">
    <source>
        <dbReference type="EMBL" id="AQQ14026.1"/>
    </source>
</evidence>
<feature type="transmembrane region" description="Helical" evidence="5">
    <location>
        <begin position="542"/>
        <end position="562"/>
    </location>
</feature>
<keyword evidence="2 5" id="KW-0812">Transmembrane</keyword>
<dbReference type="OrthoDB" id="9811483at2"/>
<evidence type="ECO:0000259" key="6">
    <source>
        <dbReference type="Pfam" id="PF12698"/>
    </source>
</evidence>
<feature type="transmembrane region" description="Helical" evidence="5">
    <location>
        <begin position="21"/>
        <end position="42"/>
    </location>
</feature>
<dbReference type="KEGG" id="cgv:CGLAU_00100"/>
<dbReference type="Pfam" id="PF12698">
    <property type="entry name" value="ABC2_membrane_3"/>
    <property type="match status" value="2"/>
</dbReference>
<dbReference type="GO" id="GO:0016020">
    <property type="term" value="C:membrane"/>
    <property type="evidence" value="ECO:0007669"/>
    <property type="project" value="UniProtKB-SubCell"/>
</dbReference>
<protein>
    <submittedName>
        <fullName evidence="7">Chromosome partition protein Smc</fullName>
    </submittedName>
</protein>
<organism evidence="7 8">
    <name type="scientific">Corynebacterium glaucum</name>
    <dbReference type="NCBI Taxonomy" id="187491"/>
    <lineage>
        <taxon>Bacteria</taxon>
        <taxon>Bacillati</taxon>
        <taxon>Actinomycetota</taxon>
        <taxon>Actinomycetes</taxon>
        <taxon>Mycobacteriales</taxon>
        <taxon>Corynebacteriaceae</taxon>
        <taxon>Corynebacterium</taxon>
    </lineage>
</organism>
<dbReference type="Gene3D" id="1.10.287.950">
    <property type="entry name" value="Methyl-accepting chemotaxis protein"/>
    <property type="match status" value="1"/>
</dbReference>
<dbReference type="NCBIfam" id="TIGR03062">
    <property type="entry name" value="pip_yhgE_Cterm"/>
    <property type="match status" value="1"/>
</dbReference>
<evidence type="ECO:0000313" key="8">
    <source>
        <dbReference type="Proteomes" id="UP000217209"/>
    </source>
</evidence>
<name>A0A1Q2HT59_9CORY</name>
<dbReference type="InterPro" id="IPR013525">
    <property type="entry name" value="ABC2_TM"/>
</dbReference>
<evidence type="ECO:0000256" key="4">
    <source>
        <dbReference type="ARBA" id="ARBA00023136"/>
    </source>
</evidence>
<dbReference type="AlphaFoldDB" id="A0A1Q2HT59"/>
<dbReference type="PANTHER" id="PTHR43077">
    <property type="entry name" value="TRANSPORT PERMEASE YVFS-RELATED"/>
    <property type="match status" value="1"/>
</dbReference>
<feature type="domain" description="ABC-2 type transporter transmembrane" evidence="6">
    <location>
        <begin position="23"/>
        <end position="151"/>
    </location>
</feature>